<feature type="domain" description="Putative Flp pilus-assembly TadG-like N-terminal" evidence="2">
    <location>
        <begin position="24"/>
        <end position="70"/>
    </location>
</feature>
<organism evidence="4 5">
    <name type="scientific">Caulobacter segnis</name>
    <dbReference type="NCBI Taxonomy" id="88688"/>
    <lineage>
        <taxon>Bacteria</taxon>
        <taxon>Pseudomonadati</taxon>
        <taxon>Pseudomonadota</taxon>
        <taxon>Alphaproteobacteria</taxon>
        <taxon>Caulobacterales</taxon>
        <taxon>Caulobacteraceae</taxon>
        <taxon>Caulobacter</taxon>
    </lineage>
</organism>
<evidence type="ECO:0000259" key="3">
    <source>
        <dbReference type="Pfam" id="PF16190"/>
    </source>
</evidence>
<feature type="transmembrane region" description="Helical" evidence="1">
    <location>
        <begin position="26"/>
        <end position="45"/>
    </location>
</feature>
<keyword evidence="1" id="KW-1133">Transmembrane helix</keyword>
<accession>A0ABY4ZT06</accession>
<feature type="domain" description="Ubiquitin-activating enzyme E1 FCCH" evidence="3">
    <location>
        <begin position="314"/>
        <end position="375"/>
    </location>
</feature>
<keyword evidence="5" id="KW-1185">Reference proteome</keyword>
<dbReference type="Pfam" id="PF16190">
    <property type="entry name" value="E1_FCCH"/>
    <property type="match status" value="2"/>
</dbReference>
<dbReference type="InterPro" id="IPR042302">
    <property type="entry name" value="E1_FCCH_sf"/>
</dbReference>
<gene>
    <name evidence="4" type="ORF">MZV50_24845</name>
</gene>
<dbReference type="Proteomes" id="UP001057520">
    <property type="component" value="Chromosome"/>
</dbReference>
<proteinExistence type="predicted"/>
<dbReference type="InterPro" id="IPR028087">
    <property type="entry name" value="Tad_N"/>
</dbReference>
<dbReference type="EMBL" id="CP096040">
    <property type="protein sequence ID" value="USQ95726.1"/>
    <property type="molecule type" value="Genomic_DNA"/>
</dbReference>
<evidence type="ECO:0000256" key="1">
    <source>
        <dbReference type="SAM" id="Phobius"/>
    </source>
</evidence>
<feature type="domain" description="Ubiquitin-activating enzyme E1 FCCH" evidence="3">
    <location>
        <begin position="238"/>
        <end position="299"/>
    </location>
</feature>
<sequence>MPTLRRILRRLSEGAARARRDQSGAIAVQFALLVIPLAVIVFALVDLGRISLQRRQMQDALDAATLIAARSTATTDAEMEAVGDPAFLAEVASLNLGLSGANAKFTAGADNHIIGTATAKLKPVIANLWTRDDFTVTATSDVVRSSKNLEVALVLDITGSMKGTRITDLKTAASDLVDIIVKDNQVPFYSKVALVPYAAGVNVGTYADAARGPVPVRAISGAAWLASAKSITGVSKANPAVVTVVSHGFATGDKVYISGITGNMSGLNSKTYTITKVNADSFSLQNTSTSTFGNYSSGGGQVRKCLTSACSIVVTTSTAHGFITNDQISFAGMAGLTTLNGSTRTITNLTATTFDTGVIGGSTTGTYTSGGAATCEQSANPGCNKLAYTSASNTSEVRGRSSCVSERTGADAYTDAAPSTAFVGTNYPSYLSADTNSPNPCPGATITPLSSDRTTLKNQITALSEGGSTAGQIGLAWGWYMVAPNFGYLWPNPAQRPAAYRSKDLLKFVILMTDGAFNTPYCKGVIALDAGSGSGNSSDHINCAATNGAPFVQSRALCKAIKDPANGVIVYTVGFDVGSDATAKSFLTDCASDSSKAFFPANGSELKTAFKAIAQEISELRIAK</sequence>
<keyword evidence="1" id="KW-0472">Membrane</keyword>
<name>A0ABY4ZT06_9CAUL</name>
<dbReference type="InterPro" id="IPR032418">
    <property type="entry name" value="E1_FCCH"/>
</dbReference>
<reference evidence="4 5" key="1">
    <citation type="submission" date="2022-04" db="EMBL/GenBank/DDBJ databases">
        <title>Genome sequence of soybean root-associated Caulobacter segnis RL271.</title>
        <authorList>
            <person name="Longley R."/>
            <person name="Bonito G."/>
            <person name="Trigodet F."/>
            <person name="Crosson S."/>
            <person name="Fiebig A."/>
        </authorList>
    </citation>
    <scope>NUCLEOTIDE SEQUENCE [LARGE SCALE GENOMIC DNA]</scope>
    <source>
        <strain evidence="4 5">RL271</strain>
    </source>
</reference>
<dbReference type="SUPFAM" id="SSF53300">
    <property type="entry name" value="vWA-like"/>
    <property type="match status" value="1"/>
</dbReference>
<evidence type="ECO:0000313" key="5">
    <source>
        <dbReference type="Proteomes" id="UP001057520"/>
    </source>
</evidence>
<dbReference type="Pfam" id="PF13400">
    <property type="entry name" value="Tad"/>
    <property type="match status" value="1"/>
</dbReference>
<dbReference type="Gene3D" id="3.40.50.410">
    <property type="entry name" value="von Willebrand factor, type A domain"/>
    <property type="match status" value="2"/>
</dbReference>
<evidence type="ECO:0000313" key="4">
    <source>
        <dbReference type="EMBL" id="USQ95726.1"/>
    </source>
</evidence>
<dbReference type="Gene3D" id="2.40.30.180">
    <property type="entry name" value="Ubiquitin-activating enzyme E1, FCCH domain"/>
    <property type="match status" value="2"/>
</dbReference>
<protein>
    <submittedName>
        <fullName evidence="4">Pilus assembly protein TadG-related protein</fullName>
    </submittedName>
</protein>
<evidence type="ECO:0000259" key="2">
    <source>
        <dbReference type="Pfam" id="PF13400"/>
    </source>
</evidence>
<keyword evidence="1" id="KW-0812">Transmembrane</keyword>
<dbReference type="InterPro" id="IPR036465">
    <property type="entry name" value="vWFA_dom_sf"/>
</dbReference>